<evidence type="ECO:0000259" key="1">
    <source>
        <dbReference type="Pfam" id="PF00903"/>
    </source>
</evidence>
<organism evidence="2 3">
    <name type="scientific">Lactiplantibacillus nangangensis</name>
    <dbReference type="NCBI Taxonomy" id="2559917"/>
    <lineage>
        <taxon>Bacteria</taxon>
        <taxon>Bacillati</taxon>
        <taxon>Bacillota</taxon>
        <taxon>Bacilli</taxon>
        <taxon>Lactobacillales</taxon>
        <taxon>Lactobacillaceae</taxon>
        <taxon>Lactiplantibacillus</taxon>
    </lineage>
</organism>
<evidence type="ECO:0000313" key="3">
    <source>
        <dbReference type="Proteomes" id="UP001596171"/>
    </source>
</evidence>
<dbReference type="RefSeq" id="WP_137615925.1">
    <property type="nucleotide sequence ID" value="NZ_BJDI01000005.1"/>
</dbReference>
<dbReference type="InterPro" id="IPR029068">
    <property type="entry name" value="Glyas_Bleomycin-R_OHBP_Dase"/>
</dbReference>
<dbReference type="InterPro" id="IPR004360">
    <property type="entry name" value="Glyas_Fos-R_dOase_dom"/>
</dbReference>
<dbReference type="SUPFAM" id="SSF54593">
    <property type="entry name" value="Glyoxalase/Bleomycin resistance protein/Dihydroxybiphenyl dioxygenase"/>
    <property type="match status" value="1"/>
</dbReference>
<dbReference type="Gene3D" id="3.10.180.10">
    <property type="entry name" value="2,3-Dihydroxybiphenyl 1,2-Dioxygenase, domain 1"/>
    <property type="match status" value="1"/>
</dbReference>
<sequence>MQKMRIMLYVDDVDLVVKFWQDYFDAKIETVTSLPDDFKSVVLTVSPSIELGFFPKAFIAKYSPEVLGSTPSLLLFSDQFKALHAKLPTVGEIVDNNGTLTFNFADPEGNYFAVAQAE</sequence>
<dbReference type="PANTHER" id="PTHR36437:SF2">
    <property type="entry name" value="GLYOXALASE_BLEOMYCIN RESISTANCE PROTEIN_DIOXYGENASE"/>
    <property type="match status" value="1"/>
</dbReference>
<dbReference type="Proteomes" id="UP001596171">
    <property type="component" value="Unassembled WGS sequence"/>
</dbReference>
<reference evidence="3" key="1">
    <citation type="journal article" date="2019" name="Int. J. Syst. Evol. Microbiol.">
        <title>The Global Catalogue of Microorganisms (GCM) 10K type strain sequencing project: providing services to taxonomists for standard genome sequencing and annotation.</title>
        <authorList>
            <consortium name="The Broad Institute Genomics Platform"/>
            <consortium name="The Broad Institute Genome Sequencing Center for Infectious Disease"/>
            <person name="Wu L."/>
            <person name="Ma J."/>
        </authorList>
    </citation>
    <scope>NUCLEOTIDE SEQUENCE [LARGE SCALE GENOMIC DNA]</scope>
    <source>
        <strain evidence="3">CCM 8930</strain>
    </source>
</reference>
<comment type="caution">
    <text evidence="2">The sequence shown here is derived from an EMBL/GenBank/DDBJ whole genome shotgun (WGS) entry which is preliminary data.</text>
</comment>
<proteinExistence type="predicted"/>
<evidence type="ECO:0000313" key="2">
    <source>
        <dbReference type="EMBL" id="MFC6202964.1"/>
    </source>
</evidence>
<dbReference type="PANTHER" id="PTHR36437">
    <property type="entry name" value="GLYOXALASE/BLEOMYCIN RESISTANCE PROTEIN/DIOXYGENASE"/>
    <property type="match status" value="1"/>
</dbReference>
<name>A0ABW1SNJ4_9LACO</name>
<dbReference type="EMBL" id="JBHSSE010000028">
    <property type="protein sequence ID" value="MFC6202964.1"/>
    <property type="molecule type" value="Genomic_DNA"/>
</dbReference>
<keyword evidence="3" id="KW-1185">Reference proteome</keyword>
<gene>
    <name evidence="2" type="ORF">ACFP1L_13910</name>
</gene>
<accession>A0ABW1SNJ4</accession>
<protein>
    <submittedName>
        <fullName evidence="2">VOC family protein</fullName>
    </submittedName>
</protein>
<feature type="domain" description="Glyoxalase/fosfomycin resistance/dioxygenase" evidence="1">
    <location>
        <begin position="6"/>
        <end position="113"/>
    </location>
</feature>
<dbReference type="Pfam" id="PF00903">
    <property type="entry name" value="Glyoxalase"/>
    <property type="match status" value="1"/>
</dbReference>